<protein>
    <submittedName>
        <fullName evidence="2">Putative restriction endonuclease</fullName>
    </submittedName>
</protein>
<accession>A0A1I4E4V0</accession>
<evidence type="ECO:0000313" key="3">
    <source>
        <dbReference type="Proteomes" id="UP000199607"/>
    </source>
</evidence>
<dbReference type="Pfam" id="PF13391">
    <property type="entry name" value="HNH_2"/>
    <property type="match status" value="1"/>
</dbReference>
<dbReference type="Proteomes" id="UP000199607">
    <property type="component" value="Unassembled WGS sequence"/>
</dbReference>
<reference evidence="3" key="1">
    <citation type="submission" date="2016-10" db="EMBL/GenBank/DDBJ databases">
        <authorList>
            <person name="Varghese N."/>
            <person name="Submissions S."/>
        </authorList>
    </citation>
    <scope>NUCLEOTIDE SEQUENCE [LARGE SCALE GENOMIC DNA]</scope>
    <source>
        <strain evidence="3">CGMCC 1.7738</strain>
    </source>
</reference>
<evidence type="ECO:0000313" key="2">
    <source>
        <dbReference type="EMBL" id="SFL00858.1"/>
    </source>
</evidence>
<organism evidence="2 3">
    <name type="scientific">Halogranum rubrum</name>
    <dbReference type="NCBI Taxonomy" id="553466"/>
    <lineage>
        <taxon>Archaea</taxon>
        <taxon>Methanobacteriati</taxon>
        <taxon>Methanobacteriota</taxon>
        <taxon>Stenosarchaea group</taxon>
        <taxon>Halobacteria</taxon>
        <taxon>Halobacteriales</taxon>
        <taxon>Haloferacaceae</taxon>
    </lineage>
</organism>
<keyword evidence="3" id="KW-1185">Reference proteome</keyword>
<dbReference type="CDD" id="cd00085">
    <property type="entry name" value="HNHc"/>
    <property type="match status" value="1"/>
</dbReference>
<feature type="domain" description="HNH nuclease" evidence="1">
    <location>
        <begin position="228"/>
        <end position="281"/>
    </location>
</feature>
<keyword evidence="2" id="KW-0255">Endonuclease</keyword>
<dbReference type="GO" id="GO:0004519">
    <property type="term" value="F:endonuclease activity"/>
    <property type="evidence" value="ECO:0007669"/>
    <property type="project" value="UniProtKB-KW"/>
</dbReference>
<evidence type="ECO:0000259" key="1">
    <source>
        <dbReference type="Pfam" id="PF13391"/>
    </source>
</evidence>
<dbReference type="STRING" id="553466.SAMN04487950_1911"/>
<dbReference type="AlphaFoldDB" id="A0A1I4E4V0"/>
<dbReference type="InterPro" id="IPR003615">
    <property type="entry name" value="HNH_nuc"/>
</dbReference>
<keyword evidence="2" id="KW-0540">Nuclease</keyword>
<keyword evidence="2" id="KW-0378">Hydrolase</keyword>
<dbReference type="EMBL" id="FOTC01000002">
    <property type="protein sequence ID" value="SFL00858.1"/>
    <property type="molecule type" value="Genomic_DNA"/>
</dbReference>
<dbReference type="Gene3D" id="1.10.30.50">
    <property type="match status" value="1"/>
</dbReference>
<proteinExistence type="predicted"/>
<dbReference type="RefSeq" id="WP_089868801.1">
    <property type="nucleotide sequence ID" value="NZ_FOTC01000002.1"/>
</dbReference>
<name>A0A1I4E4V0_9EURY</name>
<gene>
    <name evidence="2" type="ORF">SAMN04487950_1911</name>
</gene>
<sequence length="336" mass="38850">MSDVGNVFLAPCSNAHAQKHLRDTVIDGVGQSLYRKFTEREFGDRVAVWGASPGADKYIEQMRHGDVILFYTGNQRYQYAAKVVTTEYNPKFAAMLWTDYDLSLRDNMDDLWPYVMYLSDVQEVDIDSTEIHHKHAGHSRGHPQNFMRLNDGGRRSIVREYGSVSAFVDHTAVEDHSDEYDDAESELYERVQKTPELTEDEAQYTEAYRRARSSAFRRGVKRAYDNHCAICGAKRFSPTGRPEVEAAHIYPRSQNGREDIRNGLALCKLHHWAFDNGWLSVRDRYEVLVNERPELPGYDEFVQLREKPLCLPEREDLHPAKMYLQEHRALHGFSAD</sequence>